<reference evidence="4" key="1">
    <citation type="submission" date="2018-02" db="EMBL/GenBank/DDBJ databases">
        <authorList>
            <person name="Hausmann B."/>
        </authorList>
    </citation>
    <scope>NUCLEOTIDE SEQUENCE [LARGE SCALE GENOMIC DNA]</scope>
    <source>
        <strain evidence="4">Peat soil MAG SbA5</strain>
    </source>
</reference>
<dbReference type="InterPro" id="IPR036188">
    <property type="entry name" value="FAD/NAD-bd_sf"/>
</dbReference>
<name>A0A2N9M036_9BACT</name>
<dbReference type="GO" id="GO:0016491">
    <property type="term" value="F:oxidoreductase activity"/>
    <property type="evidence" value="ECO:0007669"/>
    <property type="project" value="InterPro"/>
</dbReference>
<dbReference type="PANTHER" id="PTHR42783:SF3">
    <property type="entry name" value="GLUTAMATE SYNTHASE [NADPH] SMALL CHAIN-RELATED"/>
    <property type="match status" value="1"/>
</dbReference>
<dbReference type="EMBL" id="OKRB01000130">
    <property type="protein sequence ID" value="SPE28829.1"/>
    <property type="molecule type" value="Genomic_DNA"/>
</dbReference>
<dbReference type="GO" id="GO:0051536">
    <property type="term" value="F:iron-sulfur cluster binding"/>
    <property type="evidence" value="ECO:0007669"/>
    <property type="project" value="InterPro"/>
</dbReference>
<evidence type="ECO:0000259" key="1">
    <source>
        <dbReference type="Pfam" id="PF07992"/>
    </source>
</evidence>
<dbReference type="NCBIfam" id="TIGR01316">
    <property type="entry name" value="gltA"/>
    <property type="match status" value="1"/>
</dbReference>
<dbReference type="SUPFAM" id="SSF46548">
    <property type="entry name" value="alpha-helical ferredoxin"/>
    <property type="match status" value="1"/>
</dbReference>
<proteinExistence type="predicted"/>
<dbReference type="Proteomes" id="UP000239735">
    <property type="component" value="Unassembled WGS sequence"/>
</dbReference>
<dbReference type="Pfam" id="PF07992">
    <property type="entry name" value="Pyr_redox_2"/>
    <property type="match status" value="1"/>
</dbReference>
<dbReference type="InterPro" id="IPR006004">
    <property type="entry name" value="SudA-like"/>
</dbReference>
<evidence type="ECO:0000313" key="3">
    <source>
        <dbReference type="EMBL" id="SPE28829.1"/>
    </source>
</evidence>
<dbReference type="SUPFAM" id="SSF51971">
    <property type="entry name" value="Nucleotide-binding domain"/>
    <property type="match status" value="1"/>
</dbReference>
<dbReference type="InterPro" id="IPR028261">
    <property type="entry name" value="DPD_II"/>
</dbReference>
<evidence type="ECO:0000259" key="2">
    <source>
        <dbReference type="Pfam" id="PF14691"/>
    </source>
</evidence>
<feature type="domain" description="FAD/NAD(P)-binding" evidence="1">
    <location>
        <begin position="152"/>
        <end position="462"/>
    </location>
</feature>
<dbReference type="PRINTS" id="PR00419">
    <property type="entry name" value="ADXRDTASE"/>
</dbReference>
<protein>
    <submittedName>
        <fullName evidence="3">NADH-dependent reduced ferredoxin:NADP+ oxidoreductase, beta subunit</fullName>
    </submittedName>
</protein>
<dbReference type="PANTHER" id="PTHR42783">
    <property type="entry name" value="GLUTAMATE SYNTHASE [NADPH] SMALL CHAIN"/>
    <property type="match status" value="1"/>
</dbReference>
<dbReference type="InterPro" id="IPR009051">
    <property type="entry name" value="Helical_ferredxn"/>
</dbReference>
<feature type="domain" description="Dihydroprymidine dehydrogenase" evidence="2">
    <location>
        <begin position="28"/>
        <end position="137"/>
    </location>
</feature>
<gene>
    <name evidence="3" type="primary">nfnB</name>
    <name evidence="3" type="ORF">SBA5_70008</name>
</gene>
<dbReference type="AlphaFoldDB" id="A0A2N9M036"/>
<dbReference type="Gene3D" id="1.10.1060.10">
    <property type="entry name" value="Alpha-helical ferredoxin"/>
    <property type="match status" value="1"/>
</dbReference>
<accession>A0A2N9M036</accession>
<dbReference type="InterPro" id="IPR023753">
    <property type="entry name" value="FAD/NAD-binding_dom"/>
</dbReference>
<evidence type="ECO:0000313" key="4">
    <source>
        <dbReference type="Proteomes" id="UP000239735"/>
    </source>
</evidence>
<dbReference type="Gene3D" id="3.50.50.60">
    <property type="entry name" value="FAD/NAD(P)-binding domain"/>
    <property type="match status" value="2"/>
</dbReference>
<sequence length="479" mass="51329">MSEKNLVPLKDRMKIPRVPMPELDPQVRSRNFEEVNLGLSAAGALEEATRCIACAKPGCVVDCPVGVKIKEVVALIHAGDYLAAAAKMREDNALPAITGRVCPQENQCEGGCVLGKKGASVAIGNLERFIADYERSSGQLGLPPNAPPTGKSVAIVGSGPAGLSAAGDLVQMGHRVRVFEALHELGGVLVYGIPEFRLPKSIVKSEVDNLHRMGVEFETNVVVGKSVTIDELMQHEGYDAVFVATGAGLPRFLGIPGEHLIGVYSANEFLTRVNLMRAYDATEYDEPVYDCRDRDVIVVGGGNTAMDAVRSARRLGARTATLVYRRSEAEMPARLEEIHHARQEGIEFRMLTNPVELIGDEKGWLTGARCARMELGEPDESGRRSPVEIKGSEFILPANVVIIGVGTNANPLVQASTPDLQTTSRNYIVADTQTTRTSKRGVFAGGDIVTGGATVILAMGAGRKAAKGIDEYLRSGEWA</sequence>
<dbReference type="Pfam" id="PF14691">
    <property type="entry name" value="Fer4_20"/>
    <property type="match status" value="1"/>
</dbReference>
<organism evidence="3 4">
    <name type="scientific">Candidatus Sulfuritelmatomonas gaucii</name>
    <dbReference type="NCBI Taxonomy" id="2043161"/>
    <lineage>
        <taxon>Bacteria</taxon>
        <taxon>Pseudomonadati</taxon>
        <taxon>Acidobacteriota</taxon>
        <taxon>Terriglobia</taxon>
        <taxon>Terriglobales</taxon>
        <taxon>Acidobacteriaceae</taxon>
        <taxon>Candidatus Sulfuritelmatomonas</taxon>
    </lineage>
</organism>